<dbReference type="HOGENOM" id="CLU_3243932_0_0_11"/>
<dbReference type="EMBL" id="AWVQ01000587">
    <property type="protein sequence ID" value="ERK69867.1"/>
    <property type="molecule type" value="Genomic_DNA"/>
</dbReference>
<reference evidence="1 2" key="1">
    <citation type="submission" date="2013-08" db="EMBL/GenBank/DDBJ databases">
        <authorList>
            <person name="Weinstock G."/>
            <person name="Sodergren E."/>
            <person name="Wylie T."/>
            <person name="Fulton L."/>
            <person name="Fulton R."/>
            <person name="Fronick C."/>
            <person name="O'Laughlin M."/>
            <person name="Godfrey J."/>
            <person name="Miner T."/>
            <person name="Herter B."/>
            <person name="Appelbaum E."/>
            <person name="Cordes M."/>
            <person name="Lek S."/>
            <person name="Wollam A."/>
            <person name="Pepin K.H."/>
            <person name="Palsikar V.B."/>
            <person name="Mitreva M."/>
            <person name="Wilson R.K."/>
        </authorList>
    </citation>
    <scope>NUCLEOTIDE SEQUENCE [LARGE SCALE GENOMIC DNA]</scope>
    <source>
        <strain evidence="1 2">ATCC 14665</strain>
    </source>
</reference>
<feature type="non-terminal residue" evidence="1">
    <location>
        <position position="43"/>
    </location>
</feature>
<evidence type="ECO:0000313" key="1">
    <source>
        <dbReference type="EMBL" id="ERK69867.1"/>
    </source>
</evidence>
<name>U2T574_LEIAQ</name>
<dbReference type="AlphaFoldDB" id="U2T574"/>
<evidence type="ECO:0000313" key="2">
    <source>
        <dbReference type="Proteomes" id="UP000016605"/>
    </source>
</evidence>
<dbReference type="SUPFAM" id="SSF51971">
    <property type="entry name" value="Nucleotide-binding domain"/>
    <property type="match status" value="1"/>
</dbReference>
<dbReference type="Proteomes" id="UP000016605">
    <property type="component" value="Unassembled WGS sequence"/>
</dbReference>
<accession>U2T574</accession>
<comment type="caution">
    <text evidence="1">The sequence shown here is derived from an EMBL/GenBank/DDBJ whole genome shotgun (WGS) entry which is preliminary data.</text>
</comment>
<gene>
    <name evidence="1" type="ORF">N136_03808</name>
</gene>
<proteinExistence type="predicted"/>
<protein>
    <submittedName>
        <fullName evidence="1">Uncharacterized protein</fullName>
    </submittedName>
</protein>
<organism evidence="1 2">
    <name type="scientific">Leifsonia aquatica ATCC 14665</name>
    <dbReference type="NCBI Taxonomy" id="1358026"/>
    <lineage>
        <taxon>Bacteria</taxon>
        <taxon>Bacillati</taxon>
        <taxon>Actinomycetota</taxon>
        <taxon>Actinomycetes</taxon>
        <taxon>Micrococcales</taxon>
        <taxon>Microbacteriaceae</taxon>
        <taxon>Leifsonia</taxon>
    </lineage>
</organism>
<sequence length="43" mass="4185">MNEPASRLTGPVRVVGAGLLGASVGLGLRARGVDVLLADASPA</sequence>